<protein>
    <submittedName>
        <fullName evidence="1">Uncharacterized protein</fullName>
    </submittedName>
</protein>
<proteinExistence type="predicted"/>
<dbReference type="Proteomes" id="UP001153332">
    <property type="component" value="Unassembled WGS sequence"/>
</dbReference>
<accession>A0ACC2JKB8</accession>
<organism evidence="1 2">
    <name type="scientific">Lasiodiplodia mahajangana</name>
    <dbReference type="NCBI Taxonomy" id="1108764"/>
    <lineage>
        <taxon>Eukaryota</taxon>
        <taxon>Fungi</taxon>
        <taxon>Dikarya</taxon>
        <taxon>Ascomycota</taxon>
        <taxon>Pezizomycotina</taxon>
        <taxon>Dothideomycetes</taxon>
        <taxon>Dothideomycetes incertae sedis</taxon>
        <taxon>Botryosphaeriales</taxon>
        <taxon>Botryosphaeriaceae</taxon>
        <taxon>Lasiodiplodia</taxon>
    </lineage>
</organism>
<comment type="caution">
    <text evidence="1">The sequence shown here is derived from an EMBL/GenBank/DDBJ whole genome shotgun (WGS) entry which is preliminary data.</text>
</comment>
<keyword evidence="2" id="KW-1185">Reference proteome</keyword>
<name>A0ACC2JKB8_9PEZI</name>
<evidence type="ECO:0000313" key="2">
    <source>
        <dbReference type="Proteomes" id="UP001153332"/>
    </source>
</evidence>
<dbReference type="EMBL" id="JAPUUL010001286">
    <property type="protein sequence ID" value="KAJ8127829.1"/>
    <property type="molecule type" value="Genomic_DNA"/>
</dbReference>
<gene>
    <name evidence="1" type="ORF">O1611_g5807</name>
</gene>
<reference evidence="1" key="1">
    <citation type="submission" date="2022-12" db="EMBL/GenBank/DDBJ databases">
        <title>Genome Sequence of Lasiodiplodia mahajangana.</title>
        <authorList>
            <person name="Buettner E."/>
        </authorList>
    </citation>
    <scope>NUCLEOTIDE SEQUENCE</scope>
    <source>
        <strain evidence="1">VT137</strain>
    </source>
</reference>
<evidence type="ECO:0000313" key="1">
    <source>
        <dbReference type="EMBL" id="KAJ8127829.1"/>
    </source>
</evidence>
<sequence>MDGTLATKHIIHPNGDVIIHLRNSGAPFAVLKENEKLYVDIKQMAQQSQPPGNGVQYKPVTVAPPGPGKNAVASEAQEEPSTARPEIYFQVSSAHLTFASPYFEKALGGPFKESQPGSDGLRHVDASDWDVEALLIVLRIIHGRNRQVPKSLSLEMLAKVAVIVDYYKCYEIADAFAEIWFQRIKGSLLINSLNRDLILLIHVSLIFRWADEFKAATKIALLHSKGPLRTLGLPIPEKITSAIDALRTKTLYKIGSMLVGLAVRYSRLPSRSPSCASMNLGALLRQIETNKNINGLANSLGTRLWLLTGKSVALTTEAAQNIRTPSWYHRCPAQFCDLNKVVNLEMDKLEQFDGLSLEHFAQTA</sequence>